<dbReference type="EMBL" id="CP112934">
    <property type="protein sequence ID" value="WPY01564.1"/>
    <property type="molecule type" value="Genomic_DNA"/>
</dbReference>
<evidence type="ECO:0000313" key="2">
    <source>
        <dbReference type="Proteomes" id="UP001326613"/>
    </source>
</evidence>
<keyword evidence="2" id="KW-1185">Reference proteome</keyword>
<name>A0ABZ0UU60_9RICK</name>
<proteinExistence type="predicted"/>
<gene>
    <name evidence="1" type="ORF">Trichorick_01477</name>
</gene>
<accession>A0ABZ0UU60</accession>
<dbReference type="Proteomes" id="UP001326613">
    <property type="component" value="Plasmid unnamed2"/>
</dbReference>
<evidence type="ECO:0000313" key="1">
    <source>
        <dbReference type="EMBL" id="WPY01564.1"/>
    </source>
</evidence>
<organism evidence="1 2">
    <name type="scientific">Candidatus Trichorickettsia mobilis</name>
    <dbReference type="NCBI Taxonomy" id="1346319"/>
    <lineage>
        <taxon>Bacteria</taxon>
        <taxon>Pseudomonadati</taxon>
        <taxon>Pseudomonadota</taxon>
        <taxon>Alphaproteobacteria</taxon>
        <taxon>Rickettsiales</taxon>
        <taxon>Rickettsiaceae</taxon>
        <taxon>Rickettsieae</taxon>
        <taxon>Candidatus Trichorickettsia</taxon>
    </lineage>
</organism>
<protein>
    <submittedName>
        <fullName evidence="1">Uncharacterized protein</fullName>
    </submittedName>
</protein>
<dbReference type="RefSeq" id="WP_323738990.1">
    <property type="nucleotide sequence ID" value="NZ_CP112934.1"/>
</dbReference>
<keyword evidence="1" id="KW-0614">Plasmid</keyword>
<reference evidence="1 2" key="1">
    <citation type="submission" date="2022-10" db="EMBL/GenBank/DDBJ databases">
        <title>Host association and intracellularity evolved multiple times independently in the Rickettsiales.</title>
        <authorList>
            <person name="Castelli M."/>
            <person name="Nardi T."/>
            <person name="Gammuto L."/>
            <person name="Bellinzona G."/>
            <person name="Sabaneyeva E."/>
            <person name="Potekhin A."/>
            <person name="Serra V."/>
            <person name="Petroni G."/>
            <person name="Sassera D."/>
        </authorList>
    </citation>
    <scope>NUCLEOTIDE SEQUENCE [LARGE SCALE GENOMIC DNA]</scope>
    <source>
        <strain evidence="1 2">Kr 154-4</strain>
        <plasmid evidence="1 2">unnamed2</plasmid>
    </source>
</reference>
<sequence>MSTAEKNKGGRPRKEIDFDVLQKLCELNCTRDEICNFFEIDDKTLTARIVEVGYDSFSAYYKKYLNTGKISLRRIQWQSANAGSVPMQIWLGKQYLGQKDKAESDVTLTEKLPDFVFEVANDEKQKTD</sequence>
<geneLocation type="plasmid" evidence="1 2">
    <name>unnamed2</name>
</geneLocation>